<dbReference type="OrthoDB" id="676522at2759"/>
<evidence type="ECO:0000313" key="4">
    <source>
        <dbReference type="Proteomes" id="UP000015453"/>
    </source>
</evidence>
<keyword evidence="2" id="KW-0812">Transmembrane</keyword>
<feature type="transmembrane region" description="Helical" evidence="2">
    <location>
        <begin position="475"/>
        <end position="496"/>
    </location>
</feature>
<keyword evidence="4" id="KW-1185">Reference proteome</keyword>
<feature type="compositionally biased region" description="Polar residues" evidence="1">
    <location>
        <begin position="1"/>
        <end position="12"/>
    </location>
</feature>
<proteinExistence type="predicted"/>
<protein>
    <submittedName>
        <fullName evidence="3">Uncharacterized protein</fullName>
    </submittedName>
</protein>
<accession>S8CDA7</accession>
<feature type="region of interest" description="Disordered" evidence="1">
    <location>
        <begin position="179"/>
        <end position="278"/>
    </location>
</feature>
<dbReference type="PANTHER" id="PTHR34775">
    <property type="entry name" value="TRANSMEMBRANE PROTEIN"/>
    <property type="match status" value="1"/>
</dbReference>
<organism evidence="3 4">
    <name type="scientific">Genlisea aurea</name>
    <dbReference type="NCBI Taxonomy" id="192259"/>
    <lineage>
        <taxon>Eukaryota</taxon>
        <taxon>Viridiplantae</taxon>
        <taxon>Streptophyta</taxon>
        <taxon>Embryophyta</taxon>
        <taxon>Tracheophyta</taxon>
        <taxon>Spermatophyta</taxon>
        <taxon>Magnoliopsida</taxon>
        <taxon>eudicotyledons</taxon>
        <taxon>Gunneridae</taxon>
        <taxon>Pentapetalae</taxon>
        <taxon>asterids</taxon>
        <taxon>lamiids</taxon>
        <taxon>Lamiales</taxon>
        <taxon>Lentibulariaceae</taxon>
        <taxon>Genlisea</taxon>
    </lineage>
</organism>
<feature type="transmembrane region" description="Helical" evidence="2">
    <location>
        <begin position="289"/>
        <end position="308"/>
    </location>
</feature>
<dbReference type="AlphaFoldDB" id="S8CDA7"/>
<comment type="caution">
    <text evidence="3">The sequence shown here is derived from an EMBL/GenBank/DDBJ whole genome shotgun (WGS) entry which is preliminary data.</text>
</comment>
<sequence>MAKSQSPLASSSRAKENNRRSFTGPYSRPNVMTASRRFEPPSTPANSPYDFGRNYDEKENDVMMKDNGLFLRCSSPAKNGNKNFMSPTISAASKFTPSPRKRALLAERTDPIRSSMFLSDGKAMFFSANVSQDAKSENGSSLVSSPIAAAAACDEEEEEEVDVCHSKSSTKKVTFSDLAPLDADPSLPPYDPKTNYLSPRPQFLHYKPPDPSLGILESDDCVSGETFSDSQVTEAEEESPTTNTTHDDDDMSVVTGADEVTSEADSENKTRGEEEVETKPWGLSKSLRFVTLLLLLTFFAAAAFTTFYSPEEGSLTFVDHPPYDELLLPINISELQTNQLWGDYQEWDDFALETALHIPHHHHHPVVVGLLPDHQEWDLEPPIPVVDHPHESATTTTNVVVDHQEWYSGVEVEEFEHNVAQPELVLETTTLVVPLENEAVILDHDDETKQAVEKESQIAAIPVSSDEMNQSQDNYSAAAAAAALMAAIVVALFVVIQYKRVPSTAQVQKRSKKKTSSFRLSTNTSSPPPPSYGSYTTFEKIPIKNGRSGEEEEVVTPVRRSSRIRNHQMSSTSSPLMMHAAFTDVIMRSSPYAIGNGSSFMANILPNTNPKASATPNSVCNRTQ</sequence>
<evidence type="ECO:0000256" key="2">
    <source>
        <dbReference type="SAM" id="Phobius"/>
    </source>
</evidence>
<keyword evidence="2" id="KW-1133">Transmembrane helix</keyword>
<feature type="region of interest" description="Disordered" evidence="1">
    <location>
        <begin position="506"/>
        <end position="572"/>
    </location>
</feature>
<dbReference type="EMBL" id="AUSU01004583">
    <property type="protein sequence ID" value="EPS64830.1"/>
    <property type="molecule type" value="Genomic_DNA"/>
</dbReference>
<name>S8CDA7_9LAMI</name>
<evidence type="ECO:0000313" key="3">
    <source>
        <dbReference type="EMBL" id="EPS64830.1"/>
    </source>
</evidence>
<gene>
    <name evidence="3" type="ORF">M569_09953</name>
</gene>
<keyword evidence="2" id="KW-0472">Membrane</keyword>
<reference evidence="3 4" key="1">
    <citation type="journal article" date="2013" name="BMC Genomics">
        <title>The miniature genome of a carnivorous plant Genlisea aurea contains a low number of genes and short non-coding sequences.</title>
        <authorList>
            <person name="Leushkin E.V."/>
            <person name="Sutormin R.A."/>
            <person name="Nabieva E.R."/>
            <person name="Penin A.A."/>
            <person name="Kondrashov A.S."/>
            <person name="Logacheva M.D."/>
        </authorList>
    </citation>
    <scope>NUCLEOTIDE SEQUENCE [LARGE SCALE GENOMIC DNA]</scope>
</reference>
<dbReference type="Proteomes" id="UP000015453">
    <property type="component" value="Unassembled WGS sequence"/>
</dbReference>
<dbReference type="PANTHER" id="PTHR34775:SF4">
    <property type="entry name" value="TRANSMEMBRANE PROTEIN"/>
    <property type="match status" value="1"/>
</dbReference>
<feature type="region of interest" description="Disordered" evidence="1">
    <location>
        <begin position="1"/>
        <end position="54"/>
    </location>
</feature>
<evidence type="ECO:0000256" key="1">
    <source>
        <dbReference type="SAM" id="MobiDB-lite"/>
    </source>
</evidence>